<dbReference type="STRING" id="156976.AK829_06815"/>
<accession>A0A0K1RC01</accession>
<feature type="transmembrane region" description="Helical" evidence="2">
    <location>
        <begin position="80"/>
        <end position="98"/>
    </location>
</feature>
<protein>
    <submittedName>
        <fullName evidence="3">Uncharacterized protein</fullName>
    </submittedName>
</protein>
<evidence type="ECO:0000313" key="3">
    <source>
        <dbReference type="EMBL" id="AKV58923.1"/>
    </source>
</evidence>
<dbReference type="RefSeq" id="WP_052205184.1">
    <property type="nucleotide sequence ID" value="NZ_CP012342.1"/>
</dbReference>
<feature type="region of interest" description="Disordered" evidence="1">
    <location>
        <begin position="155"/>
        <end position="176"/>
    </location>
</feature>
<reference evidence="3 4" key="1">
    <citation type="submission" date="2015-08" db="EMBL/GenBank/DDBJ databases">
        <authorList>
            <person name="Babu N.S."/>
            <person name="Beckwith C.J."/>
            <person name="Beseler K.G."/>
            <person name="Brison A."/>
            <person name="Carone J.V."/>
            <person name="Caskin T.P."/>
            <person name="Diamond M."/>
            <person name="Durham M.E."/>
            <person name="Foxe J.M."/>
            <person name="Go M."/>
            <person name="Henderson B.A."/>
            <person name="Jones I.B."/>
            <person name="McGettigan J.A."/>
            <person name="Micheletti S.J."/>
            <person name="Nasrallah M.E."/>
            <person name="Ortiz D."/>
            <person name="Piller C.R."/>
            <person name="Privatt S.R."/>
            <person name="Schneider S.L."/>
            <person name="Sharp S."/>
            <person name="Smith T.C."/>
            <person name="Stanton J.D."/>
            <person name="Ullery H.E."/>
            <person name="Wilson R.J."/>
            <person name="Serrano M.G."/>
            <person name="Buck G."/>
            <person name="Lee V."/>
            <person name="Wang Y."/>
            <person name="Carvalho R."/>
            <person name="Voegtly L."/>
            <person name="Shi R."/>
            <person name="Duckworth R."/>
            <person name="Johnson A."/>
            <person name="Loviza R."/>
            <person name="Walstead R."/>
            <person name="Shah Z."/>
            <person name="Kiflezghi M."/>
            <person name="Wade K."/>
            <person name="Ball S.L."/>
            <person name="Bradley K.W."/>
            <person name="Asai D.J."/>
            <person name="Bowman C.A."/>
            <person name="Russell D.A."/>
            <person name="Pope W.H."/>
            <person name="Jacobs-Sera D."/>
            <person name="Hendrix R.W."/>
            <person name="Hatfull G.F."/>
        </authorList>
    </citation>
    <scope>NUCLEOTIDE SEQUENCE [LARGE SCALE GENOMIC DNA]</scope>
    <source>
        <strain evidence="3 4">PUDD_83A45</strain>
    </source>
</reference>
<dbReference type="PATRIC" id="fig|156976.3.peg.1358"/>
<dbReference type="Proteomes" id="UP000060016">
    <property type="component" value="Chromosome"/>
</dbReference>
<gene>
    <name evidence="3" type="ORF">AK829_06815</name>
</gene>
<dbReference type="SUPFAM" id="SSF103473">
    <property type="entry name" value="MFS general substrate transporter"/>
    <property type="match status" value="1"/>
</dbReference>
<keyword evidence="2" id="KW-0812">Transmembrane</keyword>
<keyword evidence="4" id="KW-1185">Reference proteome</keyword>
<dbReference type="AlphaFoldDB" id="A0A0K1RC01"/>
<name>A0A0K1RC01_9CORY</name>
<dbReference type="KEGG" id="crie:AK829_06815"/>
<evidence type="ECO:0000313" key="4">
    <source>
        <dbReference type="Proteomes" id="UP000060016"/>
    </source>
</evidence>
<keyword evidence="2" id="KW-0472">Membrane</keyword>
<evidence type="ECO:0000256" key="1">
    <source>
        <dbReference type="SAM" id="MobiDB-lite"/>
    </source>
</evidence>
<sequence length="176" mass="18973">MNYRNVRINSVAALVVSLFGTAFFAFGRMFFGVGGWLIFYSIPAGLFVALLLLALWFIPVRSAKEGPGAGPFKSFGWRESWAFIAVTLFLVLAGFFMVDTGDTEESVKSVFTQLVGRSALDLSWTLCLLSVLGAIVSYIVGVVVAVKGRKGEIQDRGQANIPSPTKPVSPTPGGMR</sequence>
<feature type="transmembrane region" description="Helical" evidence="2">
    <location>
        <begin position="37"/>
        <end position="59"/>
    </location>
</feature>
<feature type="transmembrane region" description="Helical" evidence="2">
    <location>
        <begin position="12"/>
        <end position="31"/>
    </location>
</feature>
<dbReference type="EMBL" id="CP012342">
    <property type="protein sequence ID" value="AKV58923.1"/>
    <property type="molecule type" value="Genomic_DNA"/>
</dbReference>
<feature type="transmembrane region" description="Helical" evidence="2">
    <location>
        <begin position="122"/>
        <end position="146"/>
    </location>
</feature>
<proteinExistence type="predicted"/>
<evidence type="ECO:0000256" key="2">
    <source>
        <dbReference type="SAM" id="Phobius"/>
    </source>
</evidence>
<organism evidence="3 4">
    <name type="scientific">Corynebacterium riegelii</name>
    <dbReference type="NCBI Taxonomy" id="156976"/>
    <lineage>
        <taxon>Bacteria</taxon>
        <taxon>Bacillati</taxon>
        <taxon>Actinomycetota</taxon>
        <taxon>Actinomycetes</taxon>
        <taxon>Mycobacteriales</taxon>
        <taxon>Corynebacteriaceae</taxon>
        <taxon>Corynebacterium</taxon>
    </lineage>
</organism>
<keyword evidence="2" id="KW-1133">Transmembrane helix</keyword>
<dbReference type="InterPro" id="IPR036259">
    <property type="entry name" value="MFS_trans_sf"/>
</dbReference>